<feature type="compositionally biased region" description="Polar residues" evidence="1">
    <location>
        <begin position="468"/>
        <end position="484"/>
    </location>
</feature>
<dbReference type="GO" id="GO:0030479">
    <property type="term" value="C:actin cortical patch"/>
    <property type="evidence" value="ECO:0007669"/>
    <property type="project" value="TreeGrafter"/>
</dbReference>
<dbReference type="Pfam" id="PF00790">
    <property type="entry name" value="VHS"/>
    <property type="match status" value="1"/>
</dbReference>
<protein>
    <recommendedName>
        <fullName evidence="2">VHS domain-containing protein</fullName>
    </recommendedName>
</protein>
<feature type="region of interest" description="Disordered" evidence="1">
    <location>
        <begin position="1"/>
        <end position="139"/>
    </location>
</feature>
<dbReference type="InterPro" id="IPR008942">
    <property type="entry name" value="ENTH_VHS"/>
</dbReference>
<dbReference type="EMBL" id="KN881617">
    <property type="protein sequence ID" value="KIY53458.1"/>
    <property type="molecule type" value="Genomic_DNA"/>
</dbReference>
<feature type="compositionally biased region" description="Pro residues" evidence="1">
    <location>
        <begin position="509"/>
        <end position="520"/>
    </location>
</feature>
<dbReference type="GO" id="GO:0006897">
    <property type="term" value="P:endocytosis"/>
    <property type="evidence" value="ECO:0007669"/>
    <property type="project" value="InterPro"/>
</dbReference>
<dbReference type="PROSITE" id="PS50179">
    <property type="entry name" value="VHS"/>
    <property type="match status" value="1"/>
</dbReference>
<feature type="region of interest" description="Disordered" evidence="1">
    <location>
        <begin position="447"/>
        <end position="484"/>
    </location>
</feature>
<dbReference type="SMART" id="SM00288">
    <property type="entry name" value="VHS"/>
    <property type="match status" value="1"/>
</dbReference>
<dbReference type="OrthoDB" id="10255964at2759"/>
<proteinExistence type="predicted"/>
<dbReference type="GO" id="GO:0043130">
    <property type="term" value="F:ubiquitin binding"/>
    <property type="evidence" value="ECO:0007669"/>
    <property type="project" value="InterPro"/>
</dbReference>
<dbReference type="InterPro" id="IPR002014">
    <property type="entry name" value="VHS_dom"/>
</dbReference>
<dbReference type="GO" id="GO:0007015">
    <property type="term" value="P:actin filament organization"/>
    <property type="evidence" value="ECO:0007669"/>
    <property type="project" value="InterPro"/>
</dbReference>
<feature type="compositionally biased region" description="Acidic residues" evidence="1">
    <location>
        <begin position="15"/>
        <end position="26"/>
    </location>
</feature>
<dbReference type="Gene3D" id="1.25.40.90">
    <property type="match status" value="1"/>
</dbReference>
<evidence type="ECO:0000313" key="4">
    <source>
        <dbReference type="Proteomes" id="UP000054144"/>
    </source>
</evidence>
<feature type="compositionally biased region" description="Basic and acidic residues" evidence="1">
    <location>
        <begin position="78"/>
        <end position="125"/>
    </location>
</feature>
<organism evidence="3 4">
    <name type="scientific">Fistulina hepatica ATCC 64428</name>
    <dbReference type="NCBI Taxonomy" id="1128425"/>
    <lineage>
        <taxon>Eukaryota</taxon>
        <taxon>Fungi</taxon>
        <taxon>Dikarya</taxon>
        <taxon>Basidiomycota</taxon>
        <taxon>Agaricomycotina</taxon>
        <taxon>Agaricomycetes</taxon>
        <taxon>Agaricomycetidae</taxon>
        <taxon>Agaricales</taxon>
        <taxon>Fistulinaceae</taxon>
        <taxon>Fistulina</taxon>
    </lineage>
</organism>
<dbReference type="GO" id="GO:0051666">
    <property type="term" value="P:actin cortical patch localization"/>
    <property type="evidence" value="ECO:0007669"/>
    <property type="project" value="TreeGrafter"/>
</dbReference>
<feature type="compositionally biased region" description="Pro residues" evidence="1">
    <location>
        <begin position="33"/>
        <end position="43"/>
    </location>
</feature>
<sequence>MKRLFGRDKKNARDDADDYQQWEVIDENNQPNFPRPITPPPDAPRVRPNRRPPAIPSPIPLLKDARLVSSPAVDGTSESEHSARTTIDKMRFWTRDKDKERDSRDKVHAKDPHSDAKTPRSARHDRIGHRGRAGLVDPEAPPELTRVIGYLTATGAENVELVLEVCDRVSENEANAKEAVRALRRELKYGEPSAQFAAARLWGIMLSNSSDIFFHETRSRKFIDVVESAITSPRTADVVRERLLDALSAATYASRESTAKDGFKILWKRVKPAEAPEEGAPFKNNETLFMTNSNIPEVAVYEASPTGPIRPHERRRYHSNGHSPSIIAPEEDMRRLFTECQIALGNASLLSQALSFSSPENIDTDVIKASACANAERASSHRQEGVTETTREEQLLEALLGANEELNQALIQYMDMKRVAEERVIQDLSAREARDLPNPHLVLRMGATRSSSPASLRPPQPQGPRSPYLSQTHLSRTPSPAHSLSSIATNVSQRLLHIRTRTPSIGPDSTPPEPDPPGPDPFGLSDKARGKRRASPEPFLHAVPCLSPAEPPASPAVSDDVPAGLLYSSDSDSDNDGDDGPSKVHYVYDALAERTKERLREGHLRQAMTDSQGSLPAAPMAAAS</sequence>
<dbReference type="SUPFAM" id="SSF89009">
    <property type="entry name" value="GAT-like domain"/>
    <property type="match status" value="1"/>
</dbReference>
<dbReference type="PANTHER" id="PTHR47789">
    <property type="entry name" value="LAS SEVENTEEN-BINDING PROTEIN 5"/>
    <property type="match status" value="1"/>
</dbReference>
<gene>
    <name evidence="3" type="ORF">FISHEDRAFT_68931</name>
</gene>
<evidence type="ECO:0000313" key="3">
    <source>
        <dbReference type="EMBL" id="KIY53458.1"/>
    </source>
</evidence>
<reference evidence="3 4" key="1">
    <citation type="journal article" date="2015" name="Fungal Genet. Biol.">
        <title>Evolution of novel wood decay mechanisms in Agaricales revealed by the genome sequences of Fistulina hepatica and Cylindrobasidium torrendii.</title>
        <authorList>
            <person name="Floudas D."/>
            <person name="Held B.W."/>
            <person name="Riley R."/>
            <person name="Nagy L.G."/>
            <person name="Koehler G."/>
            <person name="Ransdell A.S."/>
            <person name="Younus H."/>
            <person name="Chow J."/>
            <person name="Chiniquy J."/>
            <person name="Lipzen A."/>
            <person name="Tritt A."/>
            <person name="Sun H."/>
            <person name="Haridas S."/>
            <person name="LaButti K."/>
            <person name="Ohm R.A."/>
            <person name="Kues U."/>
            <person name="Blanchette R.A."/>
            <person name="Grigoriev I.V."/>
            <person name="Minto R.E."/>
            <person name="Hibbett D.S."/>
        </authorList>
    </citation>
    <scope>NUCLEOTIDE SEQUENCE [LARGE SCALE GENOMIC DNA]</scope>
    <source>
        <strain evidence="3 4">ATCC 64428</strain>
    </source>
</reference>
<feature type="domain" description="VHS" evidence="2">
    <location>
        <begin position="157"/>
        <end position="247"/>
    </location>
</feature>
<dbReference type="AlphaFoldDB" id="A0A0D7ARM2"/>
<feature type="compositionally biased region" description="Basic and acidic residues" evidence="1">
    <location>
        <begin position="1"/>
        <end position="14"/>
    </location>
</feature>
<keyword evidence="4" id="KW-1185">Reference proteome</keyword>
<feature type="region of interest" description="Disordered" evidence="1">
    <location>
        <begin position="501"/>
        <end position="584"/>
    </location>
</feature>
<dbReference type="InterPro" id="IPR045007">
    <property type="entry name" value="LSB5"/>
</dbReference>
<dbReference type="GO" id="GO:0035091">
    <property type="term" value="F:phosphatidylinositol binding"/>
    <property type="evidence" value="ECO:0007669"/>
    <property type="project" value="InterPro"/>
</dbReference>
<dbReference type="InterPro" id="IPR038425">
    <property type="entry name" value="GAT_sf"/>
</dbReference>
<feature type="region of interest" description="Disordered" evidence="1">
    <location>
        <begin position="304"/>
        <end position="325"/>
    </location>
</feature>
<dbReference type="Gene3D" id="1.20.58.160">
    <property type="match status" value="1"/>
</dbReference>
<dbReference type="CDD" id="cd16980">
    <property type="entry name" value="VHS_Lsb5"/>
    <property type="match status" value="1"/>
</dbReference>
<name>A0A0D7ARM2_9AGAR</name>
<dbReference type="Proteomes" id="UP000054144">
    <property type="component" value="Unassembled WGS sequence"/>
</dbReference>
<evidence type="ECO:0000256" key="1">
    <source>
        <dbReference type="SAM" id="MobiDB-lite"/>
    </source>
</evidence>
<dbReference type="SUPFAM" id="SSF48464">
    <property type="entry name" value="ENTH/VHS domain"/>
    <property type="match status" value="1"/>
</dbReference>
<evidence type="ECO:0000259" key="2">
    <source>
        <dbReference type="PROSITE" id="PS50179"/>
    </source>
</evidence>
<dbReference type="GO" id="GO:0007034">
    <property type="term" value="P:vacuolar transport"/>
    <property type="evidence" value="ECO:0007669"/>
    <property type="project" value="UniProtKB-ARBA"/>
</dbReference>
<accession>A0A0D7ARM2</accession>
<dbReference type="PANTHER" id="PTHR47789:SF2">
    <property type="entry name" value="VHS DOMAIN-CONTAINING PROTEIN"/>
    <property type="match status" value="1"/>
</dbReference>